<feature type="transmembrane region" description="Helical" evidence="1">
    <location>
        <begin position="51"/>
        <end position="72"/>
    </location>
</feature>
<dbReference type="Pfam" id="PF11255">
    <property type="entry name" value="DUF3054"/>
    <property type="match status" value="1"/>
</dbReference>
<keyword evidence="1" id="KW-0472">Membrane</keyword>
<sequence>MSGATTAVAQAGRRAAGTGSIVGALVLDATLVVLFAWLGRSEHAREATLGGLFGTAWPFLAALTVVWIAAAVFRRPLAPLRSGLPVWLGTVALGLALRGLGGGGLALPFVVVTAVALGAFLVGWRLIAALLRRLPARAERTR</sequence>
<keyword evidence="1" id="KW-1133">Transmembrane helix</keyword>
<gene>
    <name evidence="2" type="ORF">MUN78_04935</name>
</gene>
<keyword evidence="3" id="KW-1185">Reference proteome</keyword>
<protein>
    <submittedName>
        <fullName evidence="2">DUF3054 domain-containing protein</fullName>
    </submittedName>
</protein>
<keyword evidence="1" id="KW-0812">Transmembrane</keyword>
<organism evidence="2 3">
    <name type="scientific">Leucobacter allii</name>
    <dbReference type="NCBI Taxonomy" id="2932247"/>
    <lineage>
        <taxon>Bacteria</taxon>
        <taxon>Bacillati</taxon>
        <taxon>Actinomycetota</taxon>
        <taxon>Actinomycetes</taxon>
        <taxon>Micrococcales</taxon>
        <taxon>Microbacteriaceae</taxon>
        <taxon>Leucobacter</taxon>
    </lineage>
</organism>
<dbReference type="InterPro" id="IPR021414">
    <property type="entry name" value="DUF3054"/>
</dbReference>
<evidence type="ECO:0000313" key="3">
    <source>
        <dbReference type="Proteomes" id="UP000831786"/>
    </source>
</evidence>
<name>A0ABY4FPR8_9MICO</name>
<proteinExistence type="predicted"/>
<evidence type="ECO:0000256" key="1">
    <source>
        <dbReference type="SAM" id="Phobius"/>
    </source>
</evidence>
<feature type="transmembrane region" description="Helical" evidence="1">
    <location>
        <begin position="107"/>
        <end position="131"/>
    </location>
</feature>
<evidence type="ECO:0000313" key="2">
    <source>
        <dbReference type="EMBL" id="UOQ58194.1"/>
    </source>
</evidence>
<reference evidence="2 3" key="1">
    <citation type="submission" date="2022-04" db="EMBL/GenBank/DDBJ databases">
        <title>Leucobacter sp. isolated from rhizosphere of garlic.</title>
        <authorList>
            <person name="Won M."/>
            <person name="Lee C.-M."/>
            <person name="Woen H.-Y."/>
            <person name="Kwon S.-W."/>
        </authorList>
    </citation>
    <scope>NUCLEOTIDE SEQUENCE [LARGE SCALE GENOMIC DNA]</scope>
    <source>
        <strain evidence="2 3">H21R-40</strain>
    </source>
</reference>
<feature type="transmembrane region" description="Helical" evidence="1">
    <location>
        <begin position="21"/>
        <end position="39"/>
    </location>
</feature>
<dbReference type="Proteomes" id="UP000831786">
    <property type="component" value="Chromosome"/>
</dbReference>
<dbReference type="EMBL" id="CP095045">
    <property type="protein sequence ID" value="UOQ58194.1"/>
    <property type="molecule type" value="Genomic_DNA"/>
</dbReference>
<accession>A0ABY4FPR8</accession>
<dbReference type="RefSeq" id="WP_244729206.1">
    <property type="nucleotide sequence ID" value="NZ_CP095045.1"/>
</dbReference>